<dbReference type="PANTHER" id="PTHR24136">
    <property type="entry name" value="SOWAH (DROSOPHILA) HOMOLOG"/>
    <property type="match status" value="1"/>
</dbReference>
<dbReference type="STRING" id="4555.A0A368RTZ3"/>
<evidence type="ECO:0000256" key="5">
    <source>
        <dbReference type="SAM" id="MobiDB-lite"/>
    </source>
</evidence>
<evidence type="ECO:0000256" key="3">
    <source>
        <dbReference type="ARBA" id="ARBA00023043"/>
    </source>
</evidence>
<protein>
    <submittedName>
        <fullName evidence="6">Uncharacterized protein</fullName>
    </submittedName>
</protein>
<dbReference type="InterPro" id="IPR002110">
    <property type="entry name" value="Ankyrin_rpt"/>
</dbReference>
<dbReference type="OrthoDB" id="665065at2759"/>
<keyword evidence="2" id="KW-0677">Repeat</keyword>
<feature type="region of interest" description="Disordered" evidence="5">
    <location>
        <begin position="299"/>
        <end position="325"/>
    </location>
</feature>
<dbReference type="Gene3D" id="1.25.40.20">
    <property type="entry name" value="Ankyrin repeat-containing domain"/>
    <property type="match status" value="1"/>
</dbReference>
<proteinExistence type="inferred from homology"/>
<organism evidence="6">
    <name type="scientific">Setaria italica</name>
    <name type="common">Foxtail millet</name>
    <name type="synonym">Panicum italicum</name>
    <dbReference type="NCBI Taxonomy" id="4555"/>
    <lineage>
        <taxon>Eukaryota</taxon>
        <taxon>Viridiplantae</taxon>
        <taxon>Streptophyta</taxon>
        <taxon>Embryophyta</taxon>
        <taxon>Tracheophyta</taxon>
        <taxon>Spermatophyta</taxon>
        <taxon>Magnoliopsida</taxon>
        <taxon>Liliopsida</taxon>
        <taxon>Poales</taxon>
        <taxon>Poaceae</taxon>
        <taxon>PACMAD clade</taxon>
        <taxon>Panicoideae</taxon>
        <taxon>Panicodae</taxon>
        <taxon>Paniceae</taxon>
        <taxon>Cenchrinae</taxon>
        <taxon>Setaria</taxon>
    </lineage>
</organism>
<dbReference type="SUPFAM" id="SSF48403">
    <property type="entry name" value="Ankyrin repeat"/>
    <property type="match status" value="1"/>
</dbReference>
<gene>
    <name evidence="6" type="ORF">SETIT_7G094900v2</name>
</gene>
<dbReference type="PROSITE" id="PS50297">
    <property type="entry name" value="ANK_REP_REGION"/>
    <property type="match status" value="1"/>
</dbReference>
<comment type="similarity">
    <text evidence="1">Belongs to the ankyrin SOCS box (ASB) family.</text>
</comment>
<dbReference type="KEGG" id="sita:101778592"/>
<dbReference type="InterPro" id="IPR051573">
    <property type="entry name" value="Ankyrin-SOCS_box_domain"/>
</dbReference>
<name>A0A368RTZ3_SETIT</name>
<dbReference type="InterPro" id="IPR036770">
    <property type="entry name" value="Ankyrin_rpt-contain_sf"/>
</dbReference>
<feature type="repeat" description="ANK" evidence="4">
    <location>
        <begin position="161"/>
        <end position="193"/>
    </location>
</feature>
<dbReference type="EMBL" id="CM003534">
    <property type="protein sequence ID" value="RCV33601.1"/>
    <property type="molecule type" value="Genomic_DNA"/>
</dbReference>
<dbReference type="PANTHER" id="PTHR24136:SF50">
    <property type="match status" value="1"/>
</dbReference>
<dbReference type="PROSITE" id="PS50088">
    <property type="entry name" value="ANK_REPEAT"/>
    <property type="match status" value="1"/>
</dbReference>
<keyword evidence="3 4" id="KW-0040">ANK repeat</keyword>
<dbReference type="EMBL" id="CM003534">
    <property type="protein sequence ID" value="RCV33600.1"/>
    <property type="molecule type" value="Genomic_DNA"/>
</dbReference>
<dbReference type="Pfam" id="PF00023">
    <property type="entry name" value="Ank"/>
    <property type="match status" value="1"/>
</dbReference>
<evidence type="ECO:0000313" key="6">
    <source>
        <dbReference type="EMBL" id="RCV33601.1"/>
    </source>
</evidence>
<dbReference type="AlphaFoldDB" id="A0A368RTZ3"/>
<evidence type="ECO:0000256" key="4">
    <source>
        <dbReference type="PROSITE-ProRule" id="PRU00023"/>
    </source>
</evidence>
<accession>A0A368RTZ3</accession>
<reference evidence="6" key="2">
    <citation type="submission" date="2015-07" db="EMBL/GenBank/DDBJ databases">
        <authorList>
            <person name="Noorani M."/>
        </authorList>
    </citation>
    <scope>NUCLEOTIDE SEQUENCE</scope>
    <source>
        <strain evidence="6">Yugu1</strain>
    </source>
</reference>
<evidence type="ECO:0000256" key="1">
    <source>
        <dbReference type="ARBA" id="ARBA00005949"/>
    </source>
</evidence>
<evidence type="ECO:0000256" key="2">
    <source>
        <dbReference type="ARBA" id="ARBA00022737"/>
    </source>
</evidence>
<reference evidence="6" key="1">
    <citation type="journal article" date="2012" name="Nat. Biotechnol.">
        <title>Reference genome sequence of the model plant Setaria.</title>
        <authorList>
            <person name="Bennetzen J.L."/>
            <person name="Schmutz J."/>
            <person name="Wang H."/>
            <person name="Percifield R."/>
            <person name="Hawkins J."/>
            <person name="Pontaroli A.C."/>
            <person name="Estep M."/>
            <person name="Feng L."/>
            <person name="Vaughn J.N."/>
            <person name="Grimwood J."/>
            <person name="Jenkins J."/>
            <person name="Barry K."/>
            <person name="Lindquist E."/>
            <person name="Hellsten U."/>
            <person name="Deshpande S."/>
            <person name="Wang X."/>
            <person name="Wu X."/>
            <person name="Mitros T."/>
            <person name="Triplett J."/>
            <person name="Yang X."/>
            <person name="Ye C.Y."/>
            <person name="Mauro-Herrera M."/>
            <person name="Wang L."/>
            <person name="Li P."/>
            <person name="Sharma M."/>
            <person name="Sharma R."/>
            <person name="Ronald P.C."/>
            <person name="Panaud O."/>
            <person name="Kellogg E.A."/>
            <person name="Brutnell T.P."/>
            <person name="Doust A.N."/>
            <person name="Tuskan G.A."/>
            <person name="Rokhsar D."/>
            <person name="Devos K.M."/>
        </authorList>
    </citation>
    <scope>NUCLEOTIDE SEQUENCE [LARGE SCALE GENOMIC DNA]</scope>
    <source>
        <strain evidence="6">Yugu1</strain>
    </source>
</reference>
<sequence>METTHKEEARAASNEVALSGPVMDEWDPWNPPYPPCRPAPDLDLKSHARLVREWYHERSEIIATSRRTNIIIPDRTPWEVNESFYEELPSLLPILEKDSVRRFLRLFSQVGLSMGWGFIITPQTFTQMVKQNALKCAKVALEGKAPELTWFRANPNCMNRHGYFPLHQAAEMFSVDMVKLLFSYGASANVRTAGAHIVEDLLPLHVAVENTCLHKYLEDNAFPDQEDLEDSQANLNYICKLIHLLCLPEMKIFLDTTRLLAENTDSLVNELWNYIKDGKLVQTAVLLLAAQEQIRGGPSCKINGSSKPDGFSIKSSRKKNGNGKQDGFSIIINRIHTRTINLVVQTETGQKKKKNKGLEMEKKLTSAALLLVRAILKVGEDLDAYIRSHPEVPHNMRVSHKEVHEHVSSILKDGGFYPPGESIDVGNLCPYENVLSEKELPNNHGDMFRVEAGCQHSAKKVVRNRIPRGWELKYARRSFFPFWRSVLKARSCFKMIRLDDKRSLEGLEKSRGKSAGLGSSPILNPNLGLLGRAYQFSKHQPKRMFCSAALPLLKVLRNA</sequence>